<gene>
    <name evidence="2" type="primary">rfaG_1</name>
    <name evidence="2" type="ORF">NCTC8009_00979</name>
</gene>
<evidence type="ECO:0000313" key="2">
    <source>
        <dbReference type="EMBL" id="SQD00579.1"/>
    </source>
</evidence>
<keyword evidence="2" id="KW-0328">Glycosyltransferase</keyword>
<dbReference type="InterPro" id="IPR028098">
    <property type="entry name" value="Glyco_trans_4-like_N"/>
</dbReference>
<name>A0A2X3LP17_ECOLX</name>
<sequence length="157" mass="18353">MIVAFCLYKYFPFGGLQRDFMRIAQTVAARGHHVRVYTQSWEGECPDVFELIKVPVKSHTNHGRNAEYFAWVQKHLREHPVDKVVGFNKMPGLDVYYAADVCYAEKVAQEKGFFYRLTSRYRHYAAFERATFEQGKPTQLLMLTDKQIADFQKTLSD</sequence>
<evidence type="ECO:0000313" key="3">
    <source>
        <dbReference type="Proteomes" id="UP000250991"/>
    </source>
</evidence>
<proteinExistence type="predicted"/>
<dbReference type="Proteomes" id="UP000250991">
    <property type="component" value="Unassembled WGS sequence"/>
</dbReference>
<dbReference type="Gene3D" id="3.40.50.2000">
    <property type="entry name" value="Glycogen Phosphorylase B"/>
    <property type="match status" value="1"/>
</dbReference>
<reference evidence="2 3" key="1">
    <citation type="submission" date="2018-06" db="EMBL/GenBank/DDBJ databases">
        <authorList>
            <consortium name="Pathogen Informatics"/>
            <person name="Doyle S."/>
        </authorList>
    </citation>
    <scope>NUCLEOTIDE SEQUENCE [LARGE SCALE GENOMIC DNA]</scope>
    <source>
        <strain evidence="2 3">NCTC8009</strain>
    </source>
</reference>
<organism evidence="2 3">
    <name type="scientific">Escherichia coli</name>
    <dbReference type="NCBI Taxonomy" id="562"/>
    <lineage>
        <taxon>Bacteria</taxon>
        <taxon>Pseudomonadati</taxon>
        <taxon>Pseudomonadota</taxon>
        <taxon>Gammaproteobacteria</taxon>
        <taxon>Enterobacterales</taxon>
        <taxon>Enterobacteriaceae</taxon>
        <taxon>Escherichia</taxon>
    </lineage>
</organism>
<evidence type="ECO:0000259" key="1">
    <source>
        <dbReference type="Pfam" id="PF13439"/>
    </source>
</evidence>
<dbReference type="AlphaFoldDB" id="A0A2X3LP17"/>
<accession>A0A2X3LP17</accession>
<dbReference type="Pfam" id="PF13439">
    <property type="entry name" value="Glyco_transf_4"/>
    <property type="match status" value="1"/>
</dbReference>
<keyword evidence="2" id="KW-0808">Transferase</keyword>
<dbReference type="EMBL" id="UARW01000010">
    <property type="protein sequence ID" value="SQD00579.1"/>
    <property type="molecule type" value="Genomic_DNA"/>
</dbReference>
<protein>
    <submittedName>
        <fullName evidence="2">UDP-glucose:(Heptosyl) LPS alpha-1,3-glucosyltransferase</fullName>
        <ecNumber evidence="2">2.4.-.-</ecNumber>
    </submittedName>
</protein>
<dbReference type="SUPFAM" id="SSF53756">
    <property type="entry name" value="UDP-Glycosyltransferase/glycogen phosphorylase"/>
    <property type="match status" value="1"/>
</dbReference>
<dbReference type="GO" id="GO:0016757">
    <property type="term" value="F:glycosyltransferase activity"/>
    <property type="evidence" value="ECO:0007669"/>
    <property type="project" value="UniProtKB-KW"/>
</dbReference>
<dbReference type="EC" id="2.4.-.-" evidence="2"/>
<feature type="domain" description="Glycosyltransferase subfamily 4-like N-terminal" evidence="1">
    <location>
        <begin position="13"/>
        <end position="90"/>
    </location>
</feature>